<evidence type="ECO:0000313" key="1">
    <source>
        <dbReference type="EMBL" id="KDQ08349.1"/>
    </source>
</evidence>
<dbReference type="Proteomes" id="UP000027195">
    <property type="component" value="Unassembled WGS sequence"/>
</dbReference>
<sequence length="166" mass="18307">MTTEFAVLRSFLNYPLLKAASTSPDSHCHATAALSSRLKLSQERIKGLKSEGRADVAPDLSHIFSFAGTKVGFTIDTSGFSSRLGTRAKIRTSTYLFEVTQPEHLQVDIQTTPLPGITQLEASRTLCVPPTMQRQKPMAQKIWQSKDTSYIVAASRLTSTLKHLQL</sequence>
<dbReference type="EMBL" id="KL198092">
    <property type="protein sequence ID" value="KDQ08349.1"/>
    <property type="molecule type" value="Genomic_DNA"/>
</dbReference>
<proteinExistence type="predicted"/>
<protein>
    <submittedName>
        <fullName evidence="1">Uncharacterized protein</fullName>
    </submittedName>
</protein>
<dbReference type="InParanoid" id="A0A067LYP1"/>
<organism evidence="1 2">
    <name type="scientific">Botryobasidium botryosum (strain FD-172 SS1)</name>
    <dbReference type="NCBI Taxonomy" id="930990"/>
    <lineage>
        <taxon>Eukaryota</taxon>
        <taxon>Fungi</taxon>
        <taxon>Dikarya</taxon>
        <taxon>Basidiomycota</taxon>
        <taxon>Agaricomycotina</taxon>
        <taxon>Agaricomycetes</taxon>
        <taxon>Cantharellales</taxon>
        <taxon>Botryobasidiaceae</taxon>
        <taxon>Botryobasidium</taxon>
    </lineage>
</organism>
<keyword evidence="2" id="KW-1185">Reference proteome</keyword>
<name>A0A067LYP1_BOTB1</name>
<reference evidence="2" key="1">
    <citation type="journal article" date="2014" name="Proc. Natl. Acad. Sci. U.S.A.">
        <title>Extensive sampling of basidiomycete genomes demonstrates inadequacy of the white-rot/brown-rot paradigm for wood decay fungi.</title>
        <authorList>
            <person name="Riley R."/>
            <person name="Salamov A.A."/>
            <person name="Brown D.W."/>
            <person name="Nagy L.G."/>
            <person name="Floudas D."/>
            <person name="Held B.W."/>
            <person name="Levasseur A."/>
            <person name="Lombard V."/>
            <person name="Morin E."/>
            <person name="Otillar R."/>
            <person name="Lindquist E.A."/>
            <person name="Sun H."/>
            <person name="LaButti K.M."/>
            <person name="Schmutz J."/>
            <person name="Jabbour D."/>
            <person name="Luo H."/>
            <person name="Baker S.E."/>
            <person name="Pisabarro A.G."/>
            <person name="Walton J.D."/>
            <person name="Blanchette R.A."/>
            <person name="Henrissat B."/>
            <person name="Martin F."/>
            <person name="Cullen D."/>
            <person name="Hibbett D.S."/>
            <person name="Grigoriev I.V."/>
        </authorList>
    </citation>
    <scope>NUCLEOTIDE SEQUENCE [LARGE SCALE GENOMIC DNA]</scope>
    <source>
        <strain evidence="2">FD-172 SS1</strain>
    </source>
</reference>
<dbReference type="HOGENOM" id="CLU_1602430_0_0_1"/>
<gene>
    <name evidence="1" type="ORF">BOTBODRAFT_569411</name>
</gene>
<evidence type="ECO:0000313" key="2">
    <source>
        <dbReference type="Proteomes" id="UP000027195"/>
    </source>
</evidence>
<dbReference type="AlphaFoldDB" id="A0A067LYP1"/>
<accession>A0A067LYP1</accession>